<protein>
    <submittedName>
        <fullName evidence="2">Uncharacterized protein</fullName>
    </submittedName>
</protein>
<dbReference type="EMBL" id="LSSM01007584">
    <property type="protein sequence ID" value="OMJ07730.1"/>
    <property type="molecule type" value="Genomic_DNA"/>
</dbReference>
<proteinExistence type="predicted"/>
<dbReference type="AlphaFoldDB" id="A0A1R1WZC9"/>
<evidence type="ECO:0000256" key="1">
    <source>
        <dbReference type="SAM" id="MobiDB-lite"/>
    </source>
</evidence>
<feature type="compositionally biased region" description="Basic and acidic residues" evidence="1">
    <location>
        <begin position="75"/>
        <end position="98"/>
    </location>
</feature>
<evidence type="ECO:0000313" key="2">
    <source>
        <dbReference type="EMBL" id="OMJ07730.1"/>
    </source>
</evidence>
<name>A0A1R1WZC9_9FUNG</name>
<evidence type="ECO:0000313" key="3">
    <source>
        <dbReference type="Proteomes" id="UP000187429"/>
    </source>
</evidence>
<reference evidence="3" key="1">
    <citation type="submission" date="2017-01" db="EMBL/GenBank/DDBJ databases">
        <authorList>
            <person name="Wang Y."/>
            <person name="White M."/>
            <person name="Kvist S."/>
            <person name="Moncalvo J.-M."/>
        </authorList>
    </citation>
    <scope>NUCLEOTIDE SEQUENCE [LARGE SCALE GENOMIC DNA]</scope>
    <source>
        <strain evidence="3">ID-206-W2</strain>
    </source>
</reference>
<feature type="region of interest" description="Disordered" evidence="1">
    <location>
        <begin position="75"/>
        <end position="112"/>
    </location>
</feature>
<comment type="caution">
    <text evidence="2">The sequence shown here is derived from an EMBL/GenBank/DDBJ whole genome shotgun (WGS) entry which is preliminary data.</text>
</comment>
<sequence length="112" mass="12790">MQRKIAFIRTSVGFRYCRRALPDLAETRQRSPACRPSSRRRDAAARCRCRFCIAMTGRLRAGAIVDALPLDQYSGHERPEQRANNRCHADASDSAHEQSRHRKSTARHAADR</sequence>
<accession>A0A1R1WZC9</accession>
<keyword evidence="3" id="KW-1185">Reference proteome</keyword>
<dbReference type="Proteomes" id="UP000187429">
    <property type="component" value="Unassembled WGS sequence"/>
</dbReference>
<gene>
    <name evidence="2" type="ORF">AYI69_g11346</name>
</gene>
<organism evidence="2 3">
    <name type="scientific">Smittium culicis</name>
    <dbReference type="NCBI Taxonomy" id="133412"/>
    <lineage>
        <taxon>Eukaryota</taxon>
        <taxon>Fungi</taxon>
        <taxon>Fungi incertae sedis</taxon>
        <taxon>Zoopagomycota</taxon>
        <taxon>Kickxellomycotina</taxon>
        <taxon>Harpellomycetes</taxon>
        <taxon>Harpellales</taxon>
        <taxon>Legeriomycetaceae</taxon>
        <taxon>Smittium</taxon>
    </lineage>
</organism>